<dbReference type="Gene3D" id="3.30.540.10">
    <property type="entry name" value="Fructose-1,6-Bisphosphatase, subunit A, domain 1"/>
    <property type="match status" value="1"/>
</dbReference>
<keyword evidence="6" id="KW-1185">Reference proteome</keyword>
<dbReference type="Gene3D" id="3.40.190.80">
    <property type="match status" value="1"/>
</dbReference>
<keyword evidence="2" id="KW-0479">Metal-binding</keyword>
<dbReference type="PROSITE" id="PS00630">
    <property type="entry name" value="IMP_2"/>
    <property type="match status" value="1"/>
</dbReference>
<dbReference type="PRINTS" id="PR00377">
    <property type="entry name" value="IMPHPHTASES"/>
</dbReference>
<comment type="similarity">
    <text evidence="1">Belongs to the inositol monophosphatase superfamily.</text>
</comment>
<name>A0ABW1KZA2_9PROT</name>
<proteinExistence type="inferred from homology"/>
<dbReference type="Pfam" id="PF00459">
    <property type="entry name" value="Inositol_P"/>
    <property type="match status" value="1"/>
</dbReference>
<dbReference type="PANTHER" id="PTHR20854:SF4">
    <property type="entry name" value="INOSITOL-1-MONOPHOSPHATASE-RELATED"/>
    <property type="match status" value="1"/>
</dbReference>
<evidence type="ECO:0000256" key="3">
    <source>
        <dbReference type="ARBA" id="ARBA00022801"/>
    </source>
</evidence>
<evidence type="ECO:0000256" key="4">
    <source>
        <dbReference type="ARBA" id="ARBA00022842"/>
    </source>
</evidence>
<organism evidence="5 6">
    <name type="scientific">Hyphococcus aureus</name>
    <dbReference type="NCBI Taxonomy" id="2666033"/>
    <lineage>
        <taxon>Bacteria</taxon>
        <taxon>Pseudomonadati</taxon>
        <taxon>Pseudomonadota</taxon>
        <taxon>Alphaproteobacteria</taxon>
        <taxon>Parvularculales</taxon>
        <taxon>Parvularculaceae</taxon>
        <taxon>Hyphococcus</taxon>
    </lineage>
</organism>
<evidence type="ECO:0000256" key="1">
    <source>
        <dbReference type="ARBA" id="ARBA00009759"/>
    </source>
</evidence>
<dbReference type="InterPro" id="IPR020583">
    <property type="entry name" value="Inositol_monoP_metal-BS"/>
</dbReference>
<comment type="caution">
    <text evidence="5">The sequence shown here is derived from an EMBL/GenBank/DDBJ whole genome shotgun (WGS) entry which is preliminary data.</text>
</comment>
<dbReference type="EMBL" id="JBHPON010000003">
    <property type="protein sequence ID" value="MFC6037229.1"/>
    <property type="molecule type" value="Genomic_DNA"/>
</dbReference>
<accession>A0ABW1KZA2</accession>
<dbReference type="PROSITE" id="PS00629">
    <property type="entry name" value="IMP_1"/>
    <property type="match status" value="1"/>
</dbReference>
<evidence type="ECO:0000313" key="6">
    <source>
        <dbReference type="Proteomes" id="UP001596116"/>
    </source>
</evidence>
<dbReference type="PANTHER" id="PTHR20854">
    <property type="entry name" value="INOSITOL MONOPHOSPHATASE"/>
    <property type="match status" value="1"/>
</dbReference>
<keyword evidence="3" id="KW-0378">Hydrolase</keyword>
<dbReference type="InterPro" id="IPR000760">
    <property type="entry name" value="Inositol_monophosphatase-like"/>
</dbReference>
<dbReference type="Proteomes" id="UP001596116">
    <property type="component" value="Unassembled WGS sequence"/>
</dbReference>
<keyword evidence="4" id="KW-0460">Magnesium</keyword>
<evidence type="ECO:0000313" key="5">
    <source>
        <dbReference type="EMBL" id="MFC6037229.1"/>
    </source>
</evidence>
<sequence length="265" mass="28798">MIVDPEKVAGLIAEIAEEEIMTRFGLLAEGDIDTKSGPNDFVTAADHAAEARLKQALLGLYPGAAFIGEEGAAADPSLTARLDTEDGAFWIVDPLDGTRNFVHGREEFGTIVALIEKGEIRQGWIYAIPDKGCAIGSKGDGAAWRGEKLTAPAPKRTELQGYRGVGSLQGKWKDEWLPRFRESFETEPARCSAYAYINLARGIRDFSVYSRVYPWDHAAGVLIVREIGGKAAYVADGAPYRPRVEVGTPLLVTGSIQIWTQISQS</sequence>
<evidence type="ECO:0000256" key="2">
    <source>
        <dbReference type="ARBA" id="ARBA00022723"/>
    </source>
</evidence>
<dbReference type="SUPFAM" id="SSF56655">
    <property type="entry name" value="Carbohydrate phosphatase"/>
    <property type="match status" value="1"/>
</dbReference>
<dbReference type="InterPro" id="IPR020550">
    <property type="entry name" value="Inositol_monophosphatase_CS"/>
</dbReference>
<protein>
    <submittedName>
        <fullName evidence="5">Inositol monophosphatase family protein</fullName>
    </submittedName>
</protein>
<gene>
    <name evidence="5" type="ORF">ACFMB1_16855</name>
</gene>
<dbReference type="RefSeq" id="WP_379881414.1">
    <property type="nucleotide sequence ID" value="NZ_JBHPON010000003.1"/>
</dbReference>
<reference evidence="5 6" key="1">
    <citation type="submission" date="2024-09" db="EMBL/GenBank/DDBJ databases">
        <authorList>
            <person name="Zhang Z.-H."/>
        </authorList>
    </citation>
    <scope>NUCLEOTIDE SEQUENCE [LARGE SCALE GENOMIC DNA]</scope>
    <source>
        <strain evidence="5 6">HHTR114</strain>
    </source>
</reference>